<comment type="caution">
    <text evidence="3">The sequence shown here is derived from an EMBL/GenBank/DDBJ whole genome shotgun (WGS) entry which is preliminary data.</text>
</comment>
<dbReference type="GO" id="GO:0009103">
    <property type="term" value="P:lipopolysaccharide biosynthetic process"/>
    <property type="evidence" value="ECO:0007669"/>
    <property type="project" value="TreeGrafter"/>
</dbReference>
<dbReference type="PANTHER" id="PTHR23028:SF53">
    <property type="entry name" value="ACYL_TRANSF_3 DOMAIN-CONTAINING PROTEIN"/>
    <property type="match status" value="1"/>
</dbReference>
<protein>
    <submittedName>
        <fullName evidence="3">Acyltransferase-like protein</fullName>
    </submittedName>
</protein>
<evidence type="ECO:0000313" key="3">
    <source>
        <dbReference type="EMBL" id="TWB93050.1"/>
    </source>
</evidence>
<dbReference type="AlphaFoldDB" id="A0A560LIF3"/>
<reference evidence="3 4" key="1">
    <citation type="submission" date="2019-06" db="EMBL/GenBank/DDBJ databases">
        <title>Genomic Encyclopedia of Type Strains, Phase IV (KMG-V): Genome sequencing to study the core and pangenomes of soil and plant-associated prokaryotes.</title>
        <authorList>
            <person name="Whitman W."/>
        </authorList>
    </citation>
    <scope>NUCLEOTIDE SEQUENCE [LARGE SCALE GENOMIC DNA]</scope>
    <source>
        <strain evidence="3 4">BR 10355</strain>
    </source>
</reference>
<feature type="transmembrane region" description="Helical" evidence="1">
    <location>
        <begin position="69"/>
        <end position="90"/>
    </location>
</feature>
<name>A0A560LIF3_9BRAD</name>
<dbReference type="InterPro" id="IPR050879">
    <property type="entry name" value="Acyltransferase_3"/>
</dbReference>
<keyword evidence="1" id="KW-1133">Transmembrane helix</keyword>
<sequence>MEITRECVSAVWKSGAFALGTRLRVNDDAPLDGADRSDSIQYRPDIDGLRAIAVLAVLAYHAFPRAVPGGFAGVDIFFVISGYLITGIIIRQMLEKRFSLANFYARRILRIFPCLVVVILVTFVIAWFTFPAAEMEALGTSIRGAAAFIENFALHEQIVGYFDPSAERLPLLHLWSLGVEEQYYIV</sequence>
<accession>A0A560LIF3</accession>
<gene>
    <name evidence="3" type="ORF">FBZ93_11189</name>
</gene>
<keyword evidence="4" id="KW-1185">Reference proteome</keyword>
<dbReference type="GO" id="GO:0016020">
    <property type="term" value="C:membrane"/>
    <property type="evidence" value="ECO:0007669"/>
    <property type="project" value="TreeGrafter"/>
</dbReference>
<keyword evidence="3" id="KW-0808">Transferase</keyword>
<evidence type="ECO:0000256" key="1">
    <source>
        <dbReference type="SAM" id="Phobius"/>
    </source>
</evidence>
<evidence type="ECO:0000259" key="2">
    <source>
        <dbReference type="Pfam" id="PF01757"/>
    </source>
</evidence>
<keyword evidence="1" id="KW-0472">Membrane</keyword>
<feature type="domain" description="Acyltransferase 3" evidence="2">
    <location>
        <begin position="45"/>
        <end position="186"/>
    </location>
</feature>
<feature type="transmembrane region" description="Helical" evidence="1">
    <location>
        <begin position="46"/>
        <end position="63"/>
    </location>
</feature>
<evidence type="ECO:0000313" key="4">
    <source>
        <dbReference type="Proteomes" id="UP000321304"/>
    </source>
</evidence>
<dbReference type="PANTHER" id="PTHR23028">
    <property type="entry name" value="ACETYLTRANSFERASE"/>
    <property type="match status" value="1"/>
</dbReference>
<feature type="transmembrane region" description="Helical" evidence="1">
    <location>
        <begin position="111"/>
        <end position="130"/>
    </location>
</feature>
<organism evidence="3 4">
    <name type="scientific">Bradyrhizobium macuxiense</name>
    <dbReference type="NCBI Taxonomy" id="1755647"/>
    <lineage>
        <taxon>Bacteria</taxon>
        <taxon>Pseudomonadati</taxon>
        <taxon>Pseudomonadota</taxon>
        <taxon>Alphaproteobacteria</taxon>
        <taxon>Hyphomicrobiales</taxon>
        <taxon>Nitrobacteraceae</taxon>
        <taxon>Bradyrhizobium</taxon>
    </lineage>
</organism>
<dbReference type="EMBL" id="VITY01000011">
    <property type="protein sequence ID" value="TWB93050.1"/>
    <property type="molecule type" value="Genomic_DNA"/>
</dbReference>
<keyword evidence="3" id="KW-0012">Acyltransferase</keyword>
<dbReference type="GO" id="GO:0016747">
    <property type="term" value="F:acyltransferase activity, transferring groups other than amino-acyl groups"/>
    <property type="evidence" value="ECO:0007669"/>
    <property type="project" value="InterPro"/>
</dbReference>
<keyword evidence="1" id="KW-0812">Transmembrane</keyword>
<dbReference type="InterPro" id="IPR002656">
    <property type="entry name" value="Acyl_transf_3_dom"/>
</dbReference>
<proteinExistence type="predicted"/>
<dbReference type="Pfam" id="PF01757">
    <property type="entry name" value="Acyl_transf_3"/>
    <property type="match status" value="1"/>
</dbReference>
<dbReference type="Proteomes" id="UP000321304">
    <property type="component" value="Unassembled WGS sequence"/>
</dbReference>